<dbReference type="EC" id="1.17.1.8" evidence="10 13"/>
<dbReference type="GO" id="GO:0019877">
    <property type="term" value="P:diaminopimelate biosynthetic process"/>
    <property type="evidence" value="ECO:0007669"/>
    <property type="project" value="UniProtKB-UniRule"/>
</dbReference>
<keyword evidence="6 13" id="KW-0560">Oxidoreductase</keyword>
<dbReference type="PROSITE" id="PS01298">
    <property type="entry name" value="DAPB"/>
    <property type="match status" value="1"/>
</dbReference>
<comment type="subunit">
    <text evidence="13">Homotetramer.</text>
</comment>
<evidence type="ECO:0000256" key="13">
    <source>
        <dbReference type="HAMAP-Rule" id="MF_00102"/>
    </source>
</evidence>
<comment type="caution">
    <text evidence="13">Was originally thought to be a dihydrodipicolinate reductase (DHDPR), catalyzing the conversion of dihydrodipicolinate to tetrahydrodipicolinate. However, it was shown in E.coli that the substrate of the enzymatic reaction is not dihydrodipicolinate (DHDP) but in fact (2S,4S)-4-hydroxy-2,3,4,5-tetrahydrodipicolinic acid (HTPA), the product released by the DapA-catalyzed reaction.</text>
</comment>
<dbReference type="GO" id="GO:0005829">
    <property type="term" value="C:cytosol"/>
    <property type="evidence" value="ECO:0007669"/>
    <property type="project" value="TreeGrafter"/>
</dbReference>
<evidence type="ECO:0000256" key="1">
    <source>
        <dbReference type="ARBA" id="ARBA00006642"/>
    </source>
</evidence>
<feature type="binding site" evidence="13">
    <location>
        <begin position="100"/>
        <end position="102"/>
    </location>
    <ligand>
        <name>NAD(+)</name>
        <dbReference type="ChEBI" id="CHEBI:57540"/>
    </ligand>
</feature>
<sequence length="268" mass="30109">MKKIRIAISGPMGRMGQMLVKEVQKNKHTCLSTVIVRKNSPFVNQDIGEKIGIGAIGVLIRETLNIEKNDFDILIDFTNPSSTLNYLKYCSKFKKNIVIGTTGFTQQEQKTIKLYSQKIGIILSSNFSIGINLLFQLIEHTTKVIGNNFDIDILETHHRNKIDSPSGTALSMAKVILKSMNWKNLKNHSIYHTNGIIQKRDKNKIGFSIVRSGNIVGKHTIMFTGNNEQIKISHTAFNRTNFSKGAVQSAIWISNKNKGLFNMLDVIS</sequence>
<comment type="subcellular location">
    <subcellularLocation>
        <location evidence="13">Cytoplasm</location>
    </subcellularLocation>
</comment>
<dbReference type="FunFam" id="3.30.360.10:FF:000004">
    <property type="entry name" value="4-hydroxy-tetrahydrodipicolinate reductase"/>
    <property type="match status" value="1"/>
</dbReference>
<evidence type="ECO:0000313" key="17">
    <source>
        <dbReference type="Proteomes" id="UP000516346"/>
    </source>
</evidence>
<dbReference type="Gene3D" id="3.40.50.720">
    <property type="entry name" value="NAD(P)-binding Rossmann-like Domain"/>
    <property type="match status" value="1"/>
</dbReference>
<evidence type="ECO:0000256" key="9">
    <source>
        <dbReference type="ARBA" id="ARBA00037922"/>
    </source>
</evidence>
<accession>A0A7H1AZH0</accession>
<keyword evidence="4 13" id="KW-0521">NADP</keyword>
<dbReference type="GO" id="GO:0051287">
    <property type="term" value="F:NAD binding"/>
    <property type="evidence" value="ECO:0007669"/>
    <property type="project" value="UniProtKB-UniRule"/>
</dbReference>
<dbReference type="HAMAP" id="MF_00102">
    <property type="entry name" value="DapB"/>
    <property type="match status" value="1"/>
</dbReference>
<evidence type="ECO:0000256" key="4">
    <source>
        <dbReference type="ARBA" id="ARBA00022857"/>
    </source>
</evidence>
<comment type="function">
    <text evidence="13">Catalyzes the conversion of 4-hydroxy-tetrahydrodipicolinate (HTPA) to tetrahydrodipicolinate.</text>
</comment>
<feature type="active site" description="Proton donor" evidence="13">
    <location>
        <position position="161"/>
    </location>
</feature>
<feature type="binding site" evidence="13">
    <location>
        <begin position="124"/>
        <end position="127"/>
    </location>
    <ligand>
        <name>NAD(+)</name>
        <dbReference type="ChEBI" id="CHEBI:57540"/>
    </ligand>
</feature>
<evidence type="ECO:0000256" key="12">
    <source>
        <dbReference type="ARBA" id="ARBA00049396"/>
    </source>
</evidence>
<dbReference type="Pfam" id="PF01113">
    <property type="entry name" value="DapB_N"/>
    <property type="match status" value="1"/>
</dbReference>
<dbReference type="NCBIfam" id="TIGR00036">
    <property type="entry name" value="dapB"/>
    <property type="match status" value="1"/>
</dbReference>
<proteinExistence type="inferred from homology"/>
<dbReference type="PANTHER" id="PTHR20836:SF0">
    <property type="entry name" value="4-HYDROXY-TETRAHYDRODIPICOLINATE REDUCTASE 1, CHLOROPLASTIC-RELATED"/>
    <property type="match status" value="1"/>
</dbReference>
<dbReference type="GO" id="GO:0008839">
    <property type="term" value="F:4-hydroxy-tetrahydrodipicolinate reductase"/>
    <property type="evidence" value="ECO:0007669"/>
    <property type="project" value="UniProtKB-UniRule"/>
</dbReference>
<evidence type="ECO:0000256" key="6">
    <source>
        <dbReference type="ARBA" id="ARBA00023002"/>
    </source>
</evidence>
<dbReference type="GO" id="GO:0009089">
    <property type="term" value="P:lysine biosynthetic process via diaminopimelate"/>
    <property type="evidence" value="ECO:0007669"/>
    <property type="project" value="UniProtKB-UniRule"/>
</dbReference>
<dbReference type="InterPro" id="IPR036291">
    <property type="entry name" value="NAD(P)-bd_dom_sf"/>
</dbReference>
<feature type="binding site" evidence="13">
    <location>
        <begin position="167"/>
        <end position="168"/>
    </location>
    <ligand>
        <name>(S)-2,3,4,5-tetrahydrodipicolinate</name>
        <dbReference type="ChEBI" id="CHEBI:16845"/>
    </ligand>
</feature>
<reference evidence="16 17" key="1">
    <citation type="submission" date="2020-09" db="EMBL/GenBank/DDBJ databases">
        <title>Genome sequence of the banana aphid, Pentalonia nigronervosa Coquerel (Hemiptera: Aphididae) and its symbionts.</title>
        <authorList>
            <person name="Mathers T.C."/>
            <person name="Mugford S.T."/>
            <person name="Hogenhout S.A."/>
            <person name="Tripathi L."/>
        </authorList>
    </citation>
    <scope>NUCLEOTIDE SEQUENCE [LARGE SCALE GENOMIC DNA]</scope>
    <source>
        <strain evidence="16">Ba4</strain>
    </source>
</reference>
<name>A0A7H1AZH0_9GAMM</name>
<protein>
    <recommendedName>
        <fullName evidence="10 13">4-hydroxy-tetrahydrodipicolinate reductase</fullName>
        <shortName evidence="13">HTPA reductase</shortName>
        <ecNumber evidence="10 13">1.17.1.8</ecNumber>
    </recommendedName>
</protein>
<comment type="caution">
    <text evidence="13">Lacks conserved residue(s) required for the propagation of feature annotation.</text>
</comment>
<dbReference type="Proteomes" id="UP000516346">
    <property type="component" value="Chromosome"/>
</dbReference>
<comment type="catalytic activity">
    <reaction evidence="12 13">
        <text>(S)-2,3,4,5-tetrahydrodipicolinate + NAD(+) + H2O = (2S,4S)-4-hydroxy-2,3,4,5-tetrahydrodipicolinate + NADH + H(+)</text>
        <dbReference type="Rhea" id="RHEA:35323"/>
        <dbReference type="ChEBI" id="CHEBI:15377"/>
        <dbReference type="ChEBI" id="CHEBI:15378"/>
        <dbReference type="ChEBI" id="CHEBI:16845"/>
        <dbReference type="ChEBI" id="CHEBI:57540"/>
        <dbReference type="ChEBI" id="CHEBI:57945"/>
        <dbReference type="ChEBI" id="CHEBI:67139"/>
        <dbReference type="EC" id="1.17.1.8"/>
    </reaction>
</comment>
<dbReference type="SUPFAM" id="SSF51735">
    <property type="entry name" value="NAD(P)-binding Rossmann-fold domains"/>
    <property type="match status" value="1"/>
</dbReference>
<feature type="active site" description="Proton donor/acceptor" evidence="13">
    <location>
        <position position="157"/>
    </location>
</feature>
<feature type="binding site" evidence="13">
    <location>
        <begin position="10"/>
        <end position="15"/>
    </location>
    <ligand>
        <name>NAD(+)</name>
        <dbReference type="ChEBI" id="CHEBI:57540"/>
    </ligand>
</feature>
<evidence type="ECO:0000256" key="11">
    <source>
        <dbReference type="ARBA" id="ARBA00049080"/>
    </source>
</evidence>
<comment type="catalytic activity">
    <reaction evidence="11 13">
        <text>(S)-2,3,4,5-tetrahydrodipicolinate + NADP(+) + H2O = (2S,4S)-4-hydroxy-2,3,4,5-tetrahydrodipicolinate + NADPH + H(+)</text>
        <dbReference type="Rhea" id="RHEA:35331"/>
        <dbReference type="ChEBI" id="CHEBI:15377"/>
        <dbReference type="ChEBI" id="CHEBI:15378"/>
        <dbReference type="ChEBI" id="CHEBI:16845"/>
        <dbReference type="ChEBI" id="CHEBI:57783"/>
        <dbReference type="ChEBI" id="CHEBI:58349"/>
        <dbReference type="ChEBI" id="CHEBI:67139"/>
        <dbReference type="EC" id="1.17.1.8"/>
    </reaction>
</comment>
<dbReference type="GO" id="GO:0050661">
    <property type="term" value="F:NADP binding"/>
    <property type="evidence" value="ECO:0007669"/>
    <property type="project" value="UniProtKB-UniRule"/>
</dbReference>
<dbReference type="Pfam" id="PF05173">
    <property type="entry name" value="DapB_C"/>
    <property type="match status" value="1"/>
</dbReference>
<keyword evidence="8 13" id="KW-0457">Lysine biosynthesis</keyword>
<keyword evidence="7 13" id="KW-0520">NAD</keyword>
<evidence type="ECO:0000256" key="5">
    <source>
        <dbReference type="ARBA" id="ARBA00022915"/>
    </source>
</evidence>
<dbReference type="Gene3D" id="3.30.360.10">
    <property type="entry name" value="Dihydrodipicolinate Reductase, domain 2"/>
    <property type="match status" value="1"/>
</dbReference>
<keyword evidence="5 13" id="KW-0220">Diaminopimelate biosynthesis</keyword>
<evidence type="ECO:0000259" key="15">
    <source>
        <dbReference type="Pfam" id="PF05173"/>
    </source>
</evidence>
<dbReference type="PANTHER" id="PTHR20836">
    <property type="entry name" value="DIHYDRODIPICOLINATE REDUCTASE"/>
    <property type="match status" value="1"/>
</dbReference>
<keyword evidence="3 13" id="KW-0028">Amino-acid biosynthesis</keyword>
<organism evidence="16 17">
    <name type="scientific">Buchnera aphidicola</name>
    <name type="common">Pentalonia nigronervosa</name>
    <dbReference type="NCBI Taxonomy" id="1309793"/>
    <lineage>
        <taxon>Bacteria</taxon>
        <taxon>Pseudomonadati</taxon>
        <taxon>Pseudomonadota</taxon>
        <taxon>Gammaproteobacteria</taxon>
        <taxon>Enterobacterales</taxon>
        <taxon>Erwiniaceae</taxon>
        <taxon>Buchnera</taxon>
    </lineage>
</organism>
<dbReference type="PIRSF" id="PIRSF000161">
    <property type="entry name" value="DHPR"/>
    <property type="match status" value="1"/>
</dbReference>
<evidence type="ECO:0000256" key="10">
    <source>
        <dbReference type="ARBA" id="ARBA00038983"/>
    </source>
</evidence>
<comment type="pathway">
    <text evidence="9 13">Amino-acid biosynthesis; L-lysine biosynthesis via DAP pathway; (S)-tetrahydrodipicolinate from L-aspartate: step 4/4.</text>
</comment>
<evidence type="ECO:0000313" key="16">
    <source>
        <dbReference type="EMBL" id="QNS01875.1"/>
    </source>
</evidence>
<evidence type="ECO:0000259" key="14">
    <source>
        <dbReference type="Pfam" id="PF01113"/>
    </source>
</evidence>
<gene>
    <name evidence="13" type="primary">dapB</name>
    <name evidence="16" type="ORF">ICW73_00070</name>
</gene>
<dbReference type="UniPathway" id="UPA00034">
    <property type="reaction ID" value="UER00018"/>
</dbReference>
<dbReference type="GO" id="GO:0016726">
    <property type="term" value="F:oxidoreductase activity, acting on CH or CH2 groups, NAD or NADP as acceptor"/>
    <property type="evidence" value="ECO:0007669"/>
    <property type="project" value="UniProtKB-UniRule"/>
</dbReference>
<feature type="domain" description="Dihydrodipicolinate reductase N-terminal" evidence="14">
    <location>
        <begin position="4"/>
        <end position="127"/>
    </location>
</feature>
<dbReference type="InterPro" id="IPR000846">
    <property type="entry name" value="DapB_N"/>
</dbReference>
<dbReference type="EMBL" id="CP061275">
    <property type="protein sequence ID" value="QNS01875.1"/>
    <property type="molecule type" value="Genomic_DNA"/>
</dbReference>
<evidence type="ECO:0000256" key="7">
    <source>
        <dbReference type="ARBA" id="ARBA00023027"/>
    </source>
</evidence>
<feature type="binding site" evidence="13">
    <location>
        <position position="158"/>
    </location>
    <ligand>
        <name>(S)-2,3,4,5-tetrahydrodipicolinate</name>
        <dbReference type="ChEBI" id="CHEBI:16845"/>
    </ligand>
</feature>
<evidence type="ECO:0000256" key="3">
    <source>
        <dbReference type="ARBA" id="ARBA00022605"/>
    </source>
</evidence>
<evidence type="ECO:0000256" key="2">
    <source>
        <dbReference type="ARBA" id="ARBA00022490"/>
    </source>
</evidence>
<dbReference type="InterPro" id="IPR022664">
    <property type="entry name" value="DapB_N_CS"/>
</dbReference>
<keyword evidence="2 13" id="KW-0963">Cytoplasm</keyword>
<dbReference type="InterPro" id="IPR023940">
    <property type="entry name" value="DHDPR_bac"/>
</dbReference>
<dbReference type="CDD" id="cd02274">
    <property type="entry name" value="DHDPR_N"/>
    <property type="match status" value="1"/>
</dbReference>
<comment type="similarity">
    <text evidence="1 13">Belongs to the DapB family.</text>
</comment>
<dbReference type="AlphaFoldDB" id="A0A7H1AZH0"/>
<dbReference type="SUPFAM" id="SSF55347">
    <property type="entry name" value="Glyceraldehyde-3-phosphate dehydrogenase-like, C-terminal domain"/>
    <property type="match status" value="1"/>
</dbReference>
<evidence type="ECO:0000256" key="8">
    <source>
        <dbReference type="ARBA" id="ARBA00023154"/>
    </source>
</evidence>
<feature type="domain" description="Dihydrodipicolinate reductase C-terminal" evidence="15">
    <location>
        <begin position="130"/>
        <end position="267"/>
    </location>
</feature>
<dbReference type="InterPro" id="IPR022663">
    <property type="entry name" value="DapB_C"/>
</dbReference>